<keyword evidence="7" id="KW-0040">ANK repeat</keyword>
<evidence type="ECO:0000256" key="3">
    <source>
        <dbReference type="ARBA" id="ARBA00022723"/>
    </source>
</evidence>
<dbReference type="InterPro" id="IPR036443">
    <property type="entry name" value="Znf_RanBP2_sf"/>
</dbReference>
<dbReference type="Proteomes" id="UP000824890">
    <property type="component" value="Unassembled WGS sequence"/>
</dbReference>
<evidence type="ECO:0000256" key="10">
    <source>
        <dbReference type="ARBA" id="ARBA00023242"/>
    </source>
</evidence>
<keyword evidence="4" id="KW-0863">Zinc-finger</keyword>
<dbReference type="SMART" id="SM00547">
    <property type="entry name" value="ZnF_RBZ"/>
    <property type="match status" value="3"/>
</dbReference>
<feature type="compositionally biased region" description="Polar residues" evidence="11">
    <location>
        <begin position="18"/>
        <end position="28"/>
    </location>
</feature>
<dbReference type="InterPro" id="IPR013783">
    <property type="entry name" value="Ig-like_fold"/>
</dbReference>
<keyword evidence="6" id="KW-0112">Calmodulin-binding</keyword>
<evidence type="ECO:0000256" key="1">
    <source>
        <dbReference type="ARBA" id="ARBA00004123"/>
    </source>
</evidence>
<comment type="subcellular location">
    <subcellularLocation>
        <location evidence="1">Nucleus</location>
    </subcellularLocation>
</comment>
<feature type="compositionally biased region" description="Basic and acidic residues" evidence="11">
    <location>
        <begin position="32"/>
        <end position="41"/>
    </location>
</feature>
<keyword evidence="10" id="KW-0539">Nucleus</keyword>
<keyword evidence="14" id="KW-1185">Reference proteome</keyword>
<dbReference type="Pfam" id="PF03859">
    <property type="entry name" value="CG-1"/>
    <property type="match status" value="1"/>
</dbReference>
<feature type="region of interest" description="Disordered" evidence="11">
    <location>
        <begin position="18"/>
        <end position="41"/>
    </location>
</feature>
<keyword evidence="9" id="KW-0804">Transcription</keyword>
<dbReference type="Pfam" id="PF00612">
    <property type="entry name" value="IQ"/>
    <property type="match status" value="2"/>
</dbReference>
<keyword evidence="8" id="KW-0010">Activator</keyword>
<evidence type="ECO:0000256" key="11">
    <source>
        <dbReference type="SAM" id="MobiDB-lite"/>
    </source>
</evidence>
<dbReference type="InterPro" id="IPR005559">
    <property type="entry name" value="CG-1_dom"/>
</dbReference>
<dbReference type="InterPro" id="IPR001876">
    <property type="entry name" value="Znf_RanBP2"/>
</dbReference>
<comment type="similarity">
    <text evidence="2">Belongs to the CAMTA family.</text>
</comment>
<dbReference type="Pfam" id="PF00641">
    <property type="entry name" value="Zn_ribbon_RanBP"/>
    <property type="match status" value="2"/>
</dbReference>
<feature type="domain" description="CG-1" evidence="12">
    <location>
        <begin position="371"/>
        <end position="497"/>
    </location>
</feature>
<dbReference type="CDD" id="cd00102">
    <property type="entry name" value="IPT"/>
    <property type="match status" value="1"/>
</dbReference>
<feature type="non-terminal residue" evidence="13">
    <location>
        <position position="1"/>
    </location>
</feature>
<dbReference type="Gene3D" id="1.20.5.190">
    <property type="match status" value="1"/>
</dbReference>
<proteinExistence type="inferred from homology"/>
<evidence type="ECO:0000256" key="6">
    <source>
        <dbReference type="ARBA" id="ARBA00022860"/>
    </source>
</evidence>
<evidence type="ECO:0000256" key="7">
    <source>
        <dbReference type="ARBA" id="ARBA00023043"/>
    </source>
</evidence>
<evidence type="ECO:0000313" key="13">
    <source>
        <dbReference type="EMBL" id="KAH0875292.1"/>
    </source>
</evidence>
<evidence type="ECO:0000256" key="8">
    <source>
        <dbReference type="ARBA" id="ARBA00023159"/>
    </source>
</evidence>
<dbReference type="SUPFAM" id="SSF52540">
    <property type="entry name" value="P-loop containing nucleoside triphosphate hydrolases"/>
    <property type="match status" value="1"/>
</dbReference>
<name>A0ABQ7Z512_BRANA</name>
<dbReference type="SMART" id="SM01076">
    <property type="entry name" value="CG-1"/>
    <property type="match status" value="1"/>
</dbReference>
<dbReference type="PANTHER" id="PTHR23335:SF1">
    <property type="entry name" value="CALMODULIN-BINDING TRANSCRIPTION ACTIVATOR, ISOFORM F"/>
    <property type="match status" value="1"/>
</dbReference>
<comment type="caution">
    <text evidence="13">The sequence shown here is derived from an EMBL/GenBank/DDBJ whole genome shotgun (WGS) entry which is preliminary data.</text>
</comment>
<dbReference type="InterPro" id="IPR000048">
    <property type="entry name" value="IQ_motif_EF-hand-BS"/>
</dbReference>
<dbReference type="PROSITE" id="PS50096">
    <property type="entry name" value="IQ"/>
    <property type="match status" value="3"/>
</dbReference>
<dbReference type="InterPro" id="IPR002909">
    <property type="entry name" value="IPT_dom"/>
</dbReference>
<dbReference type="SUPFAM" id="SSF90209">
    <property type="entry name" value="Ran binding protein zinc finger-like"/>
    <property type="match status" value="3"/>
</dbReference>
<sequence length="1338" mass="148673">ATVSASFSACLADHSASMSQVDNRNSSAAKRARTDGGRREDDWTCPSCGNVNFSFRTTCNMRNCTQSRPADHNGKSAPRPMQPQQSFSSPGRYLGSGAPSPVLMGGSPYGSSLFNGSFMPPYDVPFSGGSPYHFNYNSRFPPAGPHYRPFHMSGPPSPYHGRSMMGSGMYGIPPPPMDRYGFGMAMSPAAAAAMMPRPGGYFADEKSQKRDSSRENDWACPNCGNVNFSFRTMCNMRKCNTPRPVPQCGSSDKTSNQKAPEGSWKCDSCGNINYPFRSKCNRQNCGADKPGDQSNESPSNAPQDNDQTLVFFRSLAFGNENVGCRFDNNGTRHRGSPYLASLHPSSWLSVGNCVPKQNIGQSLAMQSEYDVSTLYQEAHTRWLKPPEVHFILLNHERYRLTDKPPHKPTSGSVLLYNKRVLKFFRKDGHQWKRKKDGRAIAEAHERLKVGNVEALQCYYAHGEHEPSFQRRIYWILDPEYEHIALVHYRDVSDGKEGKHSSGTVVQFSPNPSDLFSSPVSIGTQNASYSHLIGDSTDIHQHHSSTSPGVNSDVVFKSNGVETTPKGSGSSYEFETREALKRLEEQLSLGDDNNVVHNESLDGLQFLDFSTDVDHLVPPLATVHQRPESSSKLGRCYGGYVGGAQYNVSTVGSPLHSLNSLLSLECTEEINAQPAAGHQRAENNRLGRCYGGYIGAEYHSNNLMLVKNDSGKPNLYIIDFRYQFFFSYFFIILHTGGSGGSGDQKAESWKDVLEACEASIALNSEGSTPSSAKGLLTGMQEDSNLSYSNQADQATLLLPQELASSFELPTCYSELGALANNANNSRMELPFEQVMNQTVAYKQKFTIQDISPEWGYANETTKVIIIGSFLCDTTWSCMFGSTEVPFEIIKEGVLRCQAPPCGPGKVNLCITSGDGLSCSQIKEFEYREKPDDTSCPWSSRDELLLLVRLVQTLVSDSKSNLEPWSHILETILDGTATSSSTVDWLLQELLKDKLDVWLEKLVAALIASGASAGAVTDPTAQDPAGKTAASIAASNGHKGLAGYLSEVALTNHLSSLTLEETESSKDTAHLQAEMTLNSISERSPHSLKDTLAAVRNAAQAVARIQAAFRAHSFRKRQQREAAMASYFQEYGIYADIKGVSAMSKQAFGNVKSYHSAALSIQKNYRRYKRRKEFLLLRQKVVKIQAHVRGYQIRKHYKVICWAVGILDKVVLRWRRKGAGLRGFRQDVEDSEEEDILKVFRKQKVDAAVNEAFSRVLSMANSPEARQQYHRVLKRYCQTKINETKYNGTKYWNEYFILVSRLSLGRQRHKEKVVMRMKICLTWLIWKMTVCLHFRGCSSV</sequence>
<keyword evidence="5" id="KW-0862">Zinc</keyword>
<dbReference type="PROSITE" id="PS51437">
    <property type="entry name" value="CG_1"/>
    <property type="match status" value="1"/>
</dbReference>
<organism evidence="13 14">
    <name type="scientific">Brassica napus</name>
    <name type="common">Rape</name>
    <dbReference type="NCBI Taxonomy" id="3708"/>
    <lineage>
        <taxon>Eukaryota</taxon>
        <taxon>Viridiplantae</taxon>
        <taxon>Streptophyta</taxon>
        <taxon>Embryophyta</taxon>
        <taxon>Tracheophyta</taxon>
        <taxon>Spermatophyta</taxon>
        <taxon>Magnoliopsida</taxon>
        <taxon>eudicotyledons</taxon>
        <taxon>Gunneridae</taxon>
        <taxon>Pentapetalae</taxon>
        <taxon>rosids</taxon>
        <taxon>malvids</taxon>
        <taxon>Brassicales</taxon>
        <taxon>Brassicaceae</taxon>
        <taxon>Brassiceae</taxon>
        <taxon>Brassica</taxon>
    </lineage>
</organism>
<evidence type="ECO:0000256" key="2">
    <source>
        <dbReference type="ARBA" id="ARBA00008267"/>
    </source>
</evidence>
<evidence type="ECO:0000256" key="4">
    <source>
        <dbReference type="ARBA" id="ARBA00022771"/>
    </source>
</evidence>
<dbReference type="Gene3D" id="2.60.40.10">
    <property type="entry name" value="Immunoglobulins"/>
    <property type="match status" value="1"/>
</dbReference>
<dbReference type="SUPFAM" id="SSF81296">
    <property type="entry name" value="E set domains"/>
    <property type="match status" value="1"/>
</dbReference>
<evidence type="ECO:0000256" key="9">
    <source>
        <dbReference type="ARBA" id="ARBA00023163"/>
    </source>
</evidence>
<dbReference type="Gene3D" id="4.10.1060.10">
    <property type="entry name" value="Zinc finger, RanBP2-type"/>
    <property type="match status" value="3"/>
</dbReference>
<evidence type="ECO:0000256" key="5">
    <source>
        <dbReference type="ARBA" id="ARBA00022833"/>
    </source>
</evidence>
<feature type="region of interest" description="Disordered" evidence="11">
    <location>
        <begin position="68"/>
        <end position="99"/>
    </location>
</feature>
<keyword evidence="3" id="KW-0479">Metal-binding</keyword>
<dbReference type="InterPro" id="IPR027417">
    <property type="entry name" value="P-loop_NTPase"/>
</dbReference>
<accession>A0ABQ7Z512</accession>
<dbReference type="SMART" id="SM00015">
    <property type="entry name" value="IQ"/>
    <property type="match status" value="3"/>
</dbReference>
<dbReference type="InterPro" id="IPR014756">
    <property type="entry name" value="Ig_E-set"/>
</dbReference>
<evidence type="ECO:0000259" key="12">
    <source>
        <dbReference type="PROSITE" id="PS51437"/>
    </source>
</evidence>
<protein>
    <recommendedName>
        <fullName evidence="12">CG-1 domain-containing protein</fullName>
    </recommendedName>
</protein>
<feature type="compositionally biased region" description="Polar residues" evidence="11">
    <location>
        <begin position="248"/>
        <end position="258"/>
    </location>
</feature>
<dbReference type="EMBL" id="JAGKQM010000016">
    <property type="protein sequence ID" value="KAH0875292.1"/>
    <property type="molecule type" value="Genomic_DNA"/>
</dbReference>
<gene>
    <name evidence="13" type="ORF">HID58_072654</name>
</gene>
<feature type="region of interest" description="Disordered" evidence="11">
    <location>
        <begin position="243"/>
        <end position="263"/>
    </location>
</feature>
<reference evidence="13 14" key="1">
    <citation type="submission" date="2021-05" db="EMBL/GenBank/DDBJ databases">
        <title>Genome Assembly of Synthetic Allotetraploid Brassica napus Reveals Homoeologous Exchanges between Subgenomes.</title>
        <authorList>
            <person name="Davis J.T."/>
        </authorList>
    </citation>
    <scope>NUCLEOTIDE SEQUENCE [LARGE SCALE GENOMIC DNA]</scope>
    <source>
        <strain evidence="14">cv. Da-Ae</strain>
        <tissue evidence="13">Seedling</tissue>
    </source>
</reference>
<dbReference type="PANTHER" id="PTHR23335">
    <property type="entry name" value="CALMODULIN-BINDING TRANSCRIPTION ACTIVATOR CAMTA"/>
    <property type="match status" value="1"/>
</dbReference>
<dbReference type="Pfam" id="PF01833">
    <property type="entry name" value="TIG"/>
    <property type="match status" value="1"/>
</dbReference>
<evidence type="ECO:0000313" key="14">
    <source>
        <dbReference type="Proteomes" id="UP000824890"/>
    </source>
</evidence>